<dbReference type="Gene3D" id="2.70.210.12">
    <property type="entry name" value="GTP1/OBG domain"/>
    <property type="match status" value="1"/>
</dbReference>
<dbReference type="PRINTS" id="PR00326">
    <property type="entry name" value="GTP1OBG"/>
</dbReference>
<dbReference type="PROSITE" id="PS51883">
    <property type="entry name" value="OBG"/>
    <property type="match status" value="1"/>
</dbReference>
<evidence type="ECO:0000259" key="3">
    <source>
        <dbReference type="PROSITE" id="PS51710"/>
    </source>
</evidence>
<dbReference type="GO" id="GO:0003924">
    <property type="term" value="F:GTPase activity"/>
    <property type="evidence" value="ECO:0007669"/>
    <property type="project" value="InterPro"/>
</dbReference>
<dbReference type="EMBL" id="CAJHNJ030000004">
    <property type="protein sequence ID" value="CAG9095419.1"/>
    <property type="molecule type" value="Genomic_DNA"/>
</dbReference>
<dbReference type="AlphaFoldDB" id="A0A8S4D9W8"/>
<feature type="domain" description="OBG-type G" evidence="3">
    <location>
        <begin position="159"/>
        <end position="355"/>
    </location>
</feature>
<dbReference type="InterPro" id="IPR036726">
    <property type="entry name" value="GTP1_OBG_dom_sf"/>
</dbReference>
<dbReference type="GO" id="GO:0005739">
    <property type="term" value="C:mitochondrion"/>
    <property type="evidence" value="ECO:0007669"/>
    <property type="project" value="TreeGrafter"/>
</dbReference>
<organism evidence="5 6">
    <name type="scientific">Plutella xylostella</name>
    <name type="common">Diamondback moth</name>
    <name type="synonym">Plutella maculipennis</name>
    <dbReference type="NCBI Taxonomy" id="51655"/>
    <lineage>
        <taxon>Eukaryota</taxon>
        <taxon>Metazoa</taxon>
        <taxon>Ecdysozoa</taxon>
        <taxon>Arthropoda</taxon>
        <taxon>Hexapoda</taxon>
        <taxon>Insecta</taxon>
        <taxon>Pterygota</taxon>
        <taxon>Neoptera</taxon>
        <taxon>Endopterygota</taxon>
        <taxon>Lepidoptera</taxon>
        <taxon>Glossata</taxon>
        <taxon>Ditrysia</taxon>
        <taxon>Yponomeutoidea</taxon>
        <taxon>Plutellidae</taxon>
        <taxon>Plutella</taxon>
    </lineage>
</organism>
<dbReference type="PANTHER" id="PTHR11702:SF43">
    <property type="entry name" value="GTP-BINDING PROTEIN 10"/>
    <property type="match status" value="1"/>
</dbReference>
<dbReference type="GO" id="GO:0042254">
    <property type="term" value="P:ribosome biogenesis"/>
    <property type="evidence" value="ECO:0007669"/>
    <property type="project" value="UniProtKB-UniRule"/>
</dbReference>
<dbReference type="SUPFAM" id="SSF52540">
    <property type="entry name" value="P-loop containing nucleoside triphosphate hydrolases"/>
    <property type="match status" value="1"/>
</dbReference>
<dbReference type="Proteomes" id="UP000653454">
    <property type="component" value="Unassembled WGS sequence"/>
</dbReference>
<dbReference type="InterPro" id="IPR006073">
    <property type="entry name" value="GTP-bd"/>
</dbReference>
<proteinExistence type="predicted"/>
<accession>A0A8S4D9W8</accession>
<dbReference type="PANTHER" id="PTHR11702">
    <property type="entry name" value="DEVELOPMENTALLY REGULATED GTP-BINDING PROTEIN-RELATED"/>
    <property type="match status" value="1"/>
</dbReference>
<dbReference type="InterPro" id="IPR045086">
    <property type="entry name" value="OBG_GTPase"/>
</dbReference>
<comment type="caution">
    <text evidence="5">The sequence shown here is derived from an EMBL/GenBank/DDBJ whole genome shotgun (WGS) entry which is preliminary data.</text>
</comment>
<sequence length="387" mass="42684">MVFILRTLFANKEIRRPRKYLLTKFIDSVRLHVKGGTGGTGLPKYGGLGGQGGCVYCVGKEGADLKNIMTKYRARTIAAGHGEDSRKNKIVGSPGEDAKLEVPLGITIYGEQGKVLGSINEEGDTVIIARGGPGGDTKNSFLGHFGQTHHVRLDLKLIADVGLVGFPNAGKSSLLKAISRAKPRIANYPFTTIKPNIGIIKYDDLRRISLADLPGLIEGAHVNIGLGHKFLKHVERTKLLLFVADVQGFALSPRHNMRSCLETILLLNKELELYNEELLEKPAILAINKMDLPGAEDTFNEVKEVLRNMDTTLQSIPEEIRPNKIIQFEDVLGISALKHNDSIRILRDRIRKRLDEYAEANNPDIVDASDLFRKNKAIMGERGPQVT</sequence>
<dbReference type="Pfam" id="PF01926">
    <property type="entry name" value="MMR_HSR1"/>
    <property type="match status" value="1"/>
</dbReference>
<dbReference type="SUPFAM" id="SSF82051">
    <property type="entry name" value="Obg GTP-binding protein N-terminal domain"/>
    <property type="match status" value="1"/>
</dbReference>
<dbReference type="InterPro" id="IPR031167">
    <property type="entry name" value="G_OBG"/>
</dbReference>
<dbReference type="InterPro" id="IPR027417">
    <property type="entry name" value="P-loop_NTPase"/>
</dbReference>
<dbReference type="GO" id="GO:0005525">
    <property type="term" value="F:GTP binding"/>
    <property type="evidence" value="ECO:0007669"/>
    <property type="project" value="UniProtKB-KW"/>
</dbReference>
<feature type="domain" description="Obg" evidence="4">
    <location>
        <begin position="23"/>
        <end position="158"/>
    </location>
</feature>
<dbReference type="Pfam" id="PF01018">
    <property type="entry name" value="GTP1_OBG"/>
    <property type="match status" value="1"/>
</dbReference>
<dbReference type="CDD" id="cd01898">
    <property type="entry name" value="Obg"/>
    <property type="match status" value="1"/>
</dbReference>
<dbReference type="Gene3D" id="3.40.50.300">
    <property type="entry name" value="P-loop containing nucleotide triphosphate hydrolases"/>
    <property type="match status" value="1"/>
</dbReference>
<evidence type="ECO:0000256" key="1">
    <source>
        <dbReference type="ARBA" id="ARBA00022741"/>
    </source>
</evidence>
<keyword evidence="2" id="KW-0342">GTP-binding</keyword>
<dbReference type="InterPro" id="IPR006169">
    <property type="entry name" value="GTP1_OBG_dom"/>
</dbReference>
<reference evidence="5" key="1">
    <citation type="submission" date="2020-11" db="EMBL/GenBank/DDBJ databases">
        <authorList>
            <person name="Whiteford S."/>
        </authorList>
    </citation>
    <scope>NUCLEOTIDE SEQUENCE</scope>
</reference>
<evidence type="ECO:0000313" key="6">
    <source>
        <dbReference type="Proteomes" id="UP000653454"/>
    </source>
</evidence>
<gene>
    <name evidence="5" type="ORF">PLXY2_LOCUS1576</name>
</gene>
<keyword evidence="6" id="KW-1185">Reference proteome</keyword>
<name>A0A8S4D9W8_PLUXY</name>
<protein>
    <submittedName>
        <fullName evidence="5">(diamondback moth) hypothetical protein</fullName>
    </submittedName>
</protein>
<keyword evidence="1" id="KW-0547">Nucleotide-binding</keyword>
<evidence type="ECO:0000256" key="2">
    <source>
        <dbReference type="ARBA" id="ARBA00023134"/>
    </source>
</evidence>
<evidence type="ECO:0000259" key="4">
    <source>
        <dbReference type="PROSITE" id="PS51883"/>
    </source>
</evidence>
<evidence type="ECO:0000313" key="5">
    <source>
        <dbReference type="EMBL" id="CAG9095419.1"/>
    </source>
</evidence>
<dbReference type="PROSITE" id="PS51710">
    <property type="entry name" value="G_OBG"/>
    <property type="match status" value="1"/>
</dbReference>